<comment type="caution">
    <text evidence="3">The sequence shown here is derived from an EMBL/GenBank/DDBJ whole genome shotgun (WGS) entry which is preliminary data.</text>
</comment>
<dbReference type="AlphaFoldDB" id="A0A7M4DK72"/>
<dbReference type="SUPFAM" id="SSF50998">
    <property type="entry name" value="Quinoprotein alcohol dehydrogenase-like"/>
    <property type="match status" value="1"/>
</dbReference>
<evidence type="ECO:0000259" key="2">
    <source>
        <dbReference type="Pfam" id="PF13360"/>
    </source>
</evidence>
<evidence type="ECO:0000256" key="1">
    <source>
        <dbReference type="SAM" id="MobiDB-lite"/>
    </source>
</evidence>
<dbReference type="Proteomes" id="UP000419743">
    <property type="component" value="Unassembled WGS sequence"/>
</dbReference>
<feature type="domain" description="Pyrrolo-quinoline quinone repeat" evidence="2">
    <location>
        <begin position="64"/>
        <end position="158"/>
    </location>
</feature>
<sequence>MRAHREHPRQAPSGSGRDSGATVLPADQEYLGVDDDPSSGILIAEEDAGPSRLEGPPIDAVASSIETGEVLWVRTGEWPVARLGGTVLTTDGNRSVRALSEETGAEEWSLPPLAGFGCTSIGDGYVIAGWAGAQSGSGDDGAFVGFDVRTGEQLWEIPIRDWWNTVVPDGDRLYTVGGTTLTAWDVR</sequence>
<dbReference type="InterPro" id="IPR002372">
    <property type="entry name" value="PQQ_rpt_dom"/>
</dbReference>
<reference evidence="3 4" key="1">
    <citation type="submission" date="2019-11" db="EMBL/GenBank/DDBJ databases">
        <authorList>
            <person name="Criscuolo A."/>
        </authorList>
    </citation>
    <scope>NUCLEOTIDE SEQUENCE [LARGE SCALE GENOMIC DNA]</scope>
    <source>
        <strain evidence="3">CIP111667</strain>
    </source>
</reference>
<keyword evidence="4" id="KW-1185">Reference proteome</keyword>
<accession>A0A7M4DK72</accession>
<evidence type="ECO:0000313" key="4">
    <source>
        <dbReference type="Proteomes" id="UP000419743"/>
    </source>
</evidence>
<proteinExistence type="predicted"/>
<gene>
    <name evidence="3" type="ORF">HALOF300_02535</name>
</gene>
<evidence type="ECO:0000313" key="3">
    <source>
        <dbReference type="EMBL" id="VZO37464.1"/>
    </source>
</evidence>
<organism evidence="3 4">
    <name type="scientific">Occultella aeris</name>
    <dbReference type="NCBI Taxonomy" id="2761496"/>
    <lineage>
        <taxon>Bacteria</taxon>
        <taxon>Bacillati</taxon>
        <taxon>Actinomycetota</taxon>
        <taxon>Actinomycetes</taxon>
        <taxon>Micrococcales</taxon>
        <taxon>Ruaniaceae</taxon>
        <taxon>Occultella</taxon>
    </lineage>
</organism>
<dbReference type="InterPro" id="IPR018391">
    <property type="entry name" value="PQQ_b-propeller_rpt"/>
</dbReference>
<dbReference type="Pfam" id="PF13360">
    <property type="entry name" value="PQQ_2"/>
    <property type="match status" value="1"/>
</dbReference>
<dbReference type="SMART" id="SM00564">
    <property type="entry name" value="PQQ"/>
    <property type="match status" value="2"/>
</dbReference>
<name>A0A7M4DK72_9MICO</name>
<feature type="region of interest" description="Disordered" evidence="1">
    <location>
        <begin position="1"/>
        <end position="42"/>
    </location>
</feature>
<dbReference type="InterPro" id="IPR015943">
    <property type="entry name" value="WD40/YVTN_repeat-like_dom_sf"/>
</dbReference>
<protein>
    <submittedName>
        <fullName evidence="3">PQQ enzyme repeat protein</fullName>
    </submittedName>
</protein>
<dbReference type="RefSeq" id="WP_156741280.1">
    <property type="nucleotide sequence ID" value="NZ_CACRYJ010000034.1"/>
</dbReference>
<dbReference type="Gene3D" id="2.130.10.10">
    <property type="entry name" value="YVTN repeat-like/Quinoprotein amine dehydrogenase"/>
    <property type="match status" value="1"/>
</dbReference>
<dbReference type="InterPro" id="IPR011047">
    <property type="entry name" value="Quinoprotein_ADH-like_sf"/>
</dbReference>
<dbReference type="EMBL" id="CACRYJ010000034">
    <property type="protein sequence ID" value="VZO37464.1"/>
    <property type="molecule type" value="Genomic_DNA"/>
</dbReference>